<keyword evidence="8" id="KW-1185">Reference proteome</keyword>
<dbReference type="Gene3D" id="1.25.40.10">
    <property type="entry name" value="Tetratricopeptide repeat domain"/>
    <property type="match status" value="1"/>
</dbReference>
<feature type="repeat" description="TPR" evidence="3">
    <location>
        <begin position="128"/>
        <end position="161"/>
    </location>
</feature>
<protein>
    <submittedName>
        <fullName evidence="7">Uncharacterized protein</fullName>
    </submittedName>
</protein>
<dbReference type="OrthoDB" id="255821at2"/>
<proteinExistence type="predicted"/>
<evidence type="ECO:0000313" key="8">
    <source>
        <dbReference type="Proteomes" id="UP000003704"/>
    </source>
</evidence>
<evidence type="ECO:0000256" key="2">
    <source>
        <dbReference type="ARBA" id="ARBA00022803"/>
    </source>
</evidence>
<accession>I8T8W6</accession>
<keyword evidence="2 3" id="KW-0802">TPR repeat</keyword>
<evidence type="ECO:0000256" key="1">
    <source>
        <dbReference type="ARBA" id="ARBA00022737"/>
    </source>
</evidence>
<feature type="signal peptide" evidence="5">
    <location>
        <begin position="1"/>
        <end position="22"/>
    </location>
</feature>
<reference evidence="7" key="2">
    <citation type="submission" date="2012-05" db="EMBL/GenBank/DDBJ databases">
        <authorList>
            <person name="Park J.-H."/>
            <person name="Zylstra G.J."/>
            <person name="Chae J.-C."/>
        </authorList>
    </citation>
    <scope>NUCLEOTIDE SEQUENCE</scope>
    <source>
        <strain evidence="7">AP103</strain>
    </source>
</reference>
<dbReference type="AlphaFoldDB" id="I8T8W6"/>
<dbReference type="PROSITE" id="PS50293">
    <property type="entry name" value="TPR_REGION"/>
    <property type="match status" value="1"/>
</dbReference>
<dbReference type="InterPro" id="IPR051685">
    <property type="entry name" value="Ycf3/AcsC/BcsC/TPR_MFPF"/>
</dbReference>
<organism evidence="7 8">
    <name type="scientific">Hydrocarboniphaga effusa AP103</name>
    <dbReference type="NCBI Taxonomy" id="1172194"/>
    <lineage>
        <taxon>Bacteria</taxon>
        <taxon>Pseudomonadati</taxon>
        <taxon>Pseudomonadota</taxon>
        <taxon>Gammaproteobacteria</taxon>
        <taxon>Nevskiales</taxon>
        <taxon>Nevskiaceae</taxon>
        <taxon>Hydrocarboniphaga</taxon>
    </lineage>
</organism>
<evidence type="ECO:0000313" key="7">
    <source>
        <dbReference type="EMBL" id="EIT70208.1"/>
    </source>
</evidence>
<evidence type="ECO:0000256" key="4">
    <source>
        <dbReference type="SAM" id="MobiDB-lite"/>
    </source>
</evidence>
<sequence>MTPFSKSHANRGAVALLVLALAACGTAPRQPARNSASSKSSTPVAASSSASTTSTDRVEADRRFKQALQLMREHKQTEAQAALVSLSKDFPAFSGPLTALGILYAQGKQRSQALDSFAKASTANPDNAVALNWLGSLYRENGDFKRAEEAYQKAIKAKPDYAPAQLNLGILYDVSLRQPQNALAAYREYQRIAGPKNQNLMVSVWIKELEDSTTTRTASATAESAR</sequence>
<dbReference type="InterPro" id="IPR011990">
    <property type="entry name" value="TPR-like_helical_dom_sf"/>
</dbReference>
<name>I8T8W6_9GAMM</name>
<dbReference type="Pfam" id="PF13432">
    <property type="entry name" value="TPR_16"/>
    <property type="match status" value="1"/>
</dbReference>
<comment type="caution">
    <text evidence="7">The sequence shown here is derived from an EMBL/GenBank/DDBJ whole genome shotgun (WGS) entry which is preliminary data.</text>
</comment>
<dbReference type="PANTHER" id="PTHR44943">
    <property type="entry name" value="CELLULOSE SYNTHASE OPERON PROTEIN C"/>
    <property type="match status" value="1"/>
</dbReference>
<dbReference type="PANTHER" id="PTHR44943:SF8">
    <property type="entry name" value="TPR REPEAT-CONTAINING PROTEIN MJ0263"/>
    <property type="match status" value="1"/>
</dbReference>
<evidence type="ECO:0000256" key="5">
    <source>
        <dbReference type="SAM" id="SignalP"/>
    </source>
</evidence>
<reference evidence="7 8" key="1">
    <citation type="journal article" date="2012" name="J. Bacteriol.">
        <title>Genome Sequence of n-Alkane-Degrading Hydrocarboniphaga effusa Strain AP103T (ATCC BAA-332T).</title>
        <authorList>
            <person name="Chang H.K."/>
            <person name="Zylstra G.J."/>
            <person name="Chae J.C."/>
        </authorList>
    </citation>
    <scope>NUCLEOTIDE SEQUENCE [LARGE SCALE GENOMIC DNA]</scope>
    <source>
        <strain evidence="7 8">AP103</strain>
    </source>
</reference>
<dbReference type="STRING" id="1172194.WQQ_01580"/>
<dbReference type="PROSITE" id="PS51257">
    <property type="entry name" value="PROKAR_LIPOPROTEIN"/>
    <property type="match status" value="1"/>
</dbReference>
<keyword evidence="5" id="KW-0732">Signal</keyword>
<dbReference type="Proteomes" id="UP000003704">
    <property type="component" value="Unassembled WGS sequence"/>
</dbReference>
<dbReference type="PROSITE" id="PS50005">
    <property type="entry name" value="TPR"/>
    <property type="match status" value="2"/>
</dbReference>
<feature type="compositionally biased region" description="Low complexity" evidence="4">
    <location>
        <begin position="35"/>
        <end position="55"/>
    </location>
</feature>
<evidence type="ECO:0000256" key="3">
    <source>
        <dbReference type="PROSITE-ProRule" id="PRU00339"/>
    </source>
</evidence>
<evidence type="ECO:0000313" key="6">
    <source>
        <dbReference type="EMBL" id="EIT70021.1"/>
    </source>
</evidence>
<keyword evidence="1" id="KW-0677">Repeat</keyword>
<dbReference type="EMBL" id="AKGD01000001">
    <property type="protein sequence ID" value="EIT70021.1"/>
    <property type="molecule type" value="Genomic_DNA"/>
</dbReference>
<dbReference type="SMART" id="SM00028">
    <property type="entry name" value="TPR"/>
    <property type="match status" value="2"/>
</dbReference>
<dbReference type="SUPFAM" id="SSF48452">
    <property type="entry name" value="TPR-like"/>
    <property type="match status" value="1"/>
</dbReference>
<gene>
    <name evidence="6" type="ORF">WQQ_01580</name>
    <name evidence="7" type="ORF">WQQ_03450</name>
</gene>
<feature type="region of interest" description="Disordered" evidence="4">
    <location>
        <begin position="29"/>
        <end position="59"/>
    </location>
</feature>
<dbReference type="EMBL" id="AKGD01000001">
    <property type="protein sequence ID" value="EIT70208.1"/>
    <property type="molecule type" value="Genomic_DNA"/>
</dbReference>
<feature type="chain" id="PRO_5007674553" evidence="5">
    <location>
        <begin position="23"/>
        <end position="226"/>
    </location>
</feature>
<dbReference type="RefSeq" id="WP_007183304.1">
    <property type="nucleotide sequence ID" value="NZ_AKGD01000001.1"/>
</dbReference>
<dbReference type="InterPro" id="IPR019734">
    <property type="entry name" value="TPR_rpt"/>
</dbReference>
<feature type="repeat" description="TPR" evidence="3">
    <location>
        <begin position="94"/>
        <end position="127"/>
    </location>
</feature>